<evidence type="ECO:0000313" key="3">
    <source>
        <dbReference type="EMBL" id="HIY72474.1"/>
    </source>
</evidence>
<dbReference type="GO" id="GO:0044780">
    <property type="term" value="P:bacterial-type flagellum assembly"/>
    <property type="evidence" value="ECO:0007669"/>
    <property type="project" value="InterPro"/>
</dbReference>
<proteinExistence type="predicted"/>
<keyword evidence="3" id="KW-0966">Cell projection</keyword>
<feature type="region of interest" description="Disordered" evidence="2">
    <location>
        <begin position="126"/>
        <end position="156"/>
    </location>
</feature>
<keyword evidence="3" id="KW-0282">Flagellum</keyword>
<dbReference type="InterPro" id="IPR007809">
    <property type="entry name" value="FlgN-like"/>
</dbReference>
<reference evidence="3" key="1">
    <citation type="journal article" date="2021" name="PeerJ">
        <title>Extensive microbial diversity within the chicken gut microbiome revealed by metagenomics and culture.</title>
        <authorList>
            <person name="Gilroy R."/>
            <person name="Ravi A."/>
            <person name="Getino M."/>
            <person name="Pursley I."/>
            <person name="Horton D.L."/>
            <person name="Alikhan N.F."/>
            <person name="Baker D."/>
            <person name="Gharbi K."/>
            <person name="Hall N."/>
            <person name="Watson M."/>
            <person name="Adriaenssens E.M."/>
            <person name="Foster-Nyarko E."/>
            <person name="Jarju S."/>
            <person name="Secka A."/>
            <person name="Antonio M."/>
            <person name="Oren A."/>
            <person name="Chaudhuri R.R."/>
            <person name="La Ragione R."/>
            <person name="Hildebrand F."/>
            <person name="Pallen M.J."/>
        </authorList>
    </citation>
    <scope>NUCLEOTIDE SEQUENCE</scope>
    <source>
        <strain evidence="3">CHK33-7979</strain>
    </source>
</reference>
<keyword evidence="3" id="KW-0969">Cilium</keyword>
<name>A0A9D1Z1X0_9FIRM</name>
<dbReference type="Pfam" id="PF05130">
    <property type="entry name" value="FlgN"/>
    <property type="match status" value="1"/>
</dbReference>
<evidence type="ECO:0000256" key="1">
    <source>
        <dbReference type="ARBA" id="ARBA00022795"/>
    </source>
</evidence>
<evidence type="ECO:0000313" key="4">
    <source>
        <dbReference type="Proteomes" id="UP000886824"/>
    </source>
</evidence>
<keyword evidence="1" id="KW-1005">Bacterial flagellum biogenesis</keyword>
<dbReference type="InterPro" id="IPR036679">
    <property type="entry name" value="FlgN-like_sf"/>
</dbReference>
<dbReference type="Gene3D" id="1.20.58.300">
    <property type="entry name" value="FlgN-like"/>
    <property type="match status" value="1"/>
</dbReference>
<reference evidence="3" key="2">
    <citation type="submission" date="2021-04" db="EMBL/GenBank/DDBJ databases">
        <authorList>
            <person name="Gilroy R."/>
        </authorList>
    </citation>
    <scope>NUCLEOTIDE SEQUENCE</scope>
    <source>
        <strain evidence="3">CHK33-7979</strain>
    </source>
</reference>
<dbReference type="EMBL" id="DXCX01000011">
    <property type="protein sequence ID" value="HIY72474.1"/>
    <property type="molecule type" value="Genomic_DNA"/>
</dbReference>
<gene>
    <name evidence="3" type="ORF">H9826_00680</name>
</gene>
<organism evidence="3 4">
    <name type="scientific">Candidatus Intestinimonas merdavium</name>
    <dbReference type="NCBI Taxonomy" id="2838622"/>
    <lineage>
        <taxon>Bacteria</taxon>
        <taxon>Bacillati</taxon>
        <taxon>Bacillota</taxon>
        <taxon>Clostridia</taxon>
        <taxon>Eubacteriales</taxon>
        <taxon>Intestinimonas</taxon>
    </lineage>
</organism>
<dbReference type="SUPFAM" id="SSF140566">
    <property type="entry name" value="FlgN-like"/>
    <property type="match status" value="1"/>
</dbReference>
<evidence type="ECO:0000256" key="2">
    <source>
        <dbReference type="SAM" id="MobiDB-lite"/>
    </source>
</evidence>
<dbReference type="AlphaFoldDB" id="A0A9D1Z1X0"/>
<accession>A0A9D1Z1X0</accession>
<comment type="caution">
    <text evidence="3">The sequence shown here is derived from an EMBL/GenBank/DDBJ whole genome shotgun (WGS) entry which is preliminary data.</text>
</comment>
<sequence length="156" mass="17816">MDDMENLLRFFTELRQELDHLTRLQQQKIEAVRAHDLEVLNGCMKQEQAVSLALRGLEQKREKLLEALGLSGVPLLELDRHCPPKYRGEVAQATDKVRKQYALLRSAQEAARTVVEKDLRAVNQELERRGLRSESDDSYQTPSSSPLRGMGADFRA</sequence>
<feature type="compositionally biased region" description="Basic and acidic residues" evidence="2">
    <location>
        <begin position="126"/>
        <end position="135"/>
    </location>
</feature>
<dbReference type="Proteomes" id="UP000886824">
    <property type="component" value="Unassembled WGS sequence"/>
</dbReference>
<protein>
    <submittedName>
        <fullName evidence="3">Flagellar protein FlgN</fullName>
    </submittedName>
</protein>